<reference evidence="1" key="1">
    <citation type="submission" date="2021-08" db="EMBL/GenBank/DDBJ databases">
        <authorList>
            <person name="Misof B."/>
            <person name="Oliver O."/>
            <person name="Podsiadlowski L."/>
            <person name="Donath A."/>
            <person name="Peters R."/>
            <person name="Mayer C."/>
            <person name="Rust J."/>
            <person name="Gunkel S."/>
            <person name="Lesny P."/>
            <person name="Martin S."/>
            <person name="Oeyen J.P."/>
            <person name="Petersen M."/>
            <person name="Panagiotis P."/>
            <person name="Wilbrandt J."/>
            <person name="Tanja T."/>
        </authorList>
    </citation>
    <scope>NUCLEOTIDE SEQUENCE</scope>
    <source>
        <strain evidence="1">GBR_01_08_01A</strain>
        <tissue evidence="1">Thorax + abdomen</tissue>
    </source>
</reference>
<dbReference type="Proteomes" id="UP001258017">
    <property type="component" value="Unassembled WGS sequence"/>
</dbReference>
<dbReference type="EMBL" id="JAIFRP010004357">
    <property type="protein sequence ID" value="KAK2577334.1"/>
    <property type="molecule type" value="Genomic_DNA"/>
</dbReference>
<evidence type="ECO:0000313" key="2">
    <source>
        <dbReference type="Proteomes" id="UP001258017"/>
    </source>
</evidence>
<gene>
    <name evidence="1" type="ORF">KPH14_003460</name>
</gene>
<dbReference type="AlphaFoldDB" id="A0AAD9RCP5"/>
<accession>A0AAD9RCP5</accession>
<reference evidence="1" key="2">
    <citation type="journal article" date="2023" name="Commun. Biol.">
        <title>Intrasexual cuticular hydrocarbon dimorphism in a wasp sheds light on hydrocarbon biosynthesis genes in Hymenoptera.</title>
        <authorList>
            <person name="Moris V.C."/>
            <person name="Podsiadlowski L."/>
            <person name="Martin S."/>
            <person name="Oeyen J.P."/>
            <person name="Donath A."/>
            <person name="Petersen M."/>
            <person name="Wilbrandt J."/>
            <person name="Misof B."/>
            <person name="Liedtke D."/>
            <person name="Thamm M."/>
            <person name="Scheiner R."/>
            <person name="Schmitt T."/>
            <person name="Niehuis O."/>
        </authorList>
    </citation>
    <scope>NUCLEOTIDE SEQUENCE</scope>
    <source>
        <strain evidence="1">GBR_01_08_01A</strain>
    </source>
</reference>
<comment type="caution">
    <text evidence="1">The sequence shown here is derived from an EMBL/GenBank/DDBJ whole genome shotgun (WGS) entry which is preliminary data.</text>
</comment>
<evidence type="ECO:0000313" key="1">
    <source>
        <dbReference type="EMBL" id="KAK2577334.1"/>
    </source>
</evidence>
<protein>
    <submittedName>
        <fullName evidence="1">Uncharacterized protein</fullName>
    </submittedName>
</protein>
<name>A0AAD9RCP5_9HYME</name>
<organism evidence="1 2">
    <name type="scientific">Odynerus spinipes</name>
    <dbReference type="NCBI Taxonomy" id="1348599"/>
    <lineage>
        <taxon>Eukaryota</taxon>
        <taxon>Metazoa</taxon>
        <taxon>Ecdysozoa</taxon>
        <taxon>Arthropoda</taxon>
        <taxon>Hexapoda</taxon>
        <taxon>Insecta</taxon>
        <taxon>Pterygota</taxon>
        <taxon>Neoptera</taxon>
        <taxon>Endopterygota</taxon>
        <taxon>Hymenoptera</taxon>
        <taxon>Apocrita</taxon>
        <taxon>Aculeata</taxon>
        <taxon>Vespoidea</taxon>
        <taxon>Vespidae</taxon>
        <taxon>Eumeninae</taxon>
        <taxon>Odynerus</taxon>
    </lineage>
</organism>
<sequence>MYFVDNCSTTCPMSLTQYFHVASKEANRKNFGPGDAMRSLETVSLKERRAPYRKDLGSFTATSKYQQEARLDLC</sequence>
<keyword evidence="2" id="KW-1185">Reference proteome</keyword>
<proteinExistence type="predicted"/>